<evidence type="ECO:0000313" key="1">
    <source>
        <dbReference type="EMBL" id="MEI4801448.1"/>
    </source>
</evidence>
<dbReference type="Proteomes" id="UP001372526">
    <property type="component" value="Unassembled WGS sequence"/>
</dbReference>
<evidence type="ECO:0000313" key="2">
    <source>
        <dbReference type="Proteomes" id="UP001372526"/>
    </source>
</evidence>
<gene>
    <name evidence="1" type="ORF">WAZ07_08930</name>
</gene>
<proteinExistence type="predicted"/>
<protein>
    <submittedName>
        <fullName evidence="1">TIGR04325 family methyltransferase</fullName>
    </submittedName>
</protein>
<comment type="caution">
    <text evidence="1">The sequence shown here is derived from an EMBL/GenBank/DDBJ whole genome shotgun (WGS) entry which is preliminary data.</text>
</comment>
<keyword evidence="2" id="KW-1185">Reference proteome</keyword>
<accession>A0ABU8FFI8</accession>
<dbReference type="EMBL" id="JBAWSX010000004">
    <property type="protein sequence ID" value="MEI4801448.1"/>
    <property type="molecule type" value="Genomic_DNA"/>
</dbReference>
<name>A0ABU8FFI8_9BACI</name>
<keyword evidence="1" id="KW-0489">Methyltransferase</keyword>
<sequence>MTGKIYGFSGNYSSWQEIQEISTGYDTSRILDKVKEAALKVKSGEALCERDSILFNECEYVQPLIRCLLHIASCNKNKLRILDFGGSLGSSYYACRNSLKHLDELSWNIVEQKHFVDCGKQLFEEGPLKFYYSIDECVQMENPHLILFSGVIQYLEKPYEFLEQVMKYNFKFILFDRTPFFDVEDRMTLQIVPPEIYEASYPAWFFNLDKFLYFFRTKYDIIDAFDSFESWKLEDAQSQNKGFLFKKSI</sequence>
<dbReference type="GO" id="GO:0032259">
    <property type="term" value="P:methylation"/>
    <property type="evidence" value="ECO:0007669"/>
    <property type="project" value="UniProtKB-KW"/>
</dbReference>
<keyword evidence="1" id="KW-0808">Transferase</keyword>
<dbReference type="NCBIfam" id="TIGR04325">
    <property type="entry name" value="MTase_LIC12133"/>
    <property type="match status" value="1"/>
</dbReference>
<dbReference type="InterPro" id="IPR027612">
    <property type="entry name" value="Put_MTase_LIC12133"/>
</dbReference>
<organism evidence="1 2">
    <name type="scientific">Bacillus bruguierae</name>
    <dbReference type="NCBI Taxonomy" id="3127667"/>
    <lineage>
        <taxon>Bacteria</taxon>
        <taxon>Bacillati</taxon>
        <taxon>Bacillota</taxon>
        <taxon>Bacilli</taxon>
        <taxon>Bacillales</taxon>
        <taxon>Bacillaceae</taxon>
        <taxon>Bacillus</taxon>
    </lineage>
</organism>
<dbReference type="GO" id="GO:0008168">
    <property type="term" value="F:methyltransferase activity"/>
    <property type="evidence" value="ECO:0007669"/>
    <property type="project" value="UniProtKB-KW"/>
</dbReference>
<reference evidence="1 2" key="1">
    <citation type="submission" date="2024-01" db="EMBL/GenBank/DDBJ databases">
        <title>Seven novel Bacillus-like species.</title>
        <authorList>
            <person name="Liu G."/>
        </authorList>
    </citation>
    <scope>NUCLEOTIDE SEQUENCE [LARGE SCALE GENOMIC DNA]</scope>
    <source>
        <strain evidence="1 2">FJAT-51639</strain>
    </source>
</reference>
<dbReference type="RefSeq" id="WP_336472149.1">
    <property type="nucleotide sequence ID" value="NZ_JBAWSX010000004.1"/>
</dbReference>